<dbReference type="AlphaFoldDB" id="A0A2H0RIY9"/>
<evidence type="ECO:0000313" key="2">
    <source>
        <dbReference type="Proteomes" id="UP000230833"/>
    </source>
</evidence>
<dbReference type="EMBL" id="PCYL01000040">
    <property type="protein sequence ID" value="PIR46509.1"/>
    <property type="molecule type" value="Genomic_DNA"/>
</dbReference>
<organism evidence="1 2">
    <name type="scientific">Candidatus Vogelbacteria bacterium CG10_big_fil_rev_8_21_14_0_10_45_14</name>
    <dbReference type="NCBI Taxonomy" id="1975042"/>
    <lineage>
        <taxon>Bacteria</taxon>
        <taxon>Candidatus Vogeliibacteriota</taxon>
    </lineage>
</organism>
<comment type="caution">
    <text evidence="1">The sequence shown here is derived from an EMBL/GenBank/DDBJ whole genome shotgun (WGS) entry which is preliminary data.</text>
</comment>
<gene>
    <name evidence="1" type="ORF">COV07_03710</name>
</gene>
<dbReference type="SUPFAM" id="SSF55811">
    <property type="entry name" value="Nudix"/>
    <property type="match status" value="1"/>
</dbReference>
<evidence type="ECO:0000313" key="1">
    <source>
        <dbReference type="EMBL" id="PIR46509.1"/>
    </source>
</evidence>
<dbReference type="Proteomes" id="UP000230833">
    <property type="component" value="Unassembled WGS sequence"/>
</dbReference>
<protein>
    <recommendedName>
        <fullName evidence="3">Nudix hydrolase domain-containing protein</fullName>
    </recommendedName>
</protein>
<evidence type="ECO:0008006" key="3">
    <source>
        <dbReference type="Google" id="ProtNLM"/>
    </source>
</evidence>
<reference evidence="1 2" key="1">
    <citation type="submission" date="2017-09" db="EMBL/GenBank/DDBJ databases">
        <title>Depth-based differentiation of microbial function through sediment-hosted aquifers and enrichment of novel symbionts in the deep terrestrial subsurface.</title>
        <authorList>
            <person name="Probst A.J."/>
            <person name="Ladd B."/>
            <person name="Jarett J.K."/>
            <person name="Geller-Mcgrath D.E."/>
            <person name="Sieber C.M."/>
            <person name="Emerson J.B."/>
            <person name="Anantharaman K."/>
            <person name="Thomas B.C."/>
            <person name="Malmstrom R."/>
            <person name="Stieglmeier M."/>
            <person name="Klingl A."/>
            <person name="Woyke T."/>
            <person name="Ryan C.M."/>
            <person name="Banfield J.F."/>
        </authorList>
    </citation>
    <scope>NUCLEOTIDE SEQUENCE [LARGE SCALE GENOMIC DNA]</scope>
    <source>
        <strain evidence="1">CG10_big_fil_rev_8_21_14_0_10_45_14</strain>
    </source>
</reference>
<accession>A0A2H0RIY9</accession>
<proteinExistence type="predicted"/>
<dbReference type="Gene3D" id="3.90.79.10">
    <property type="entry name" value="Nucleoside Triphosphate Pyrophosphohydrolase"/>
    <property type="match status" value="1"/>
</dbReference>
<dbReference type="InterPro" id="IPR015797">
    <property type="entry name" value="NUDIX_hydrolase-like_dom_sf"/>
</dbReference>
<name>A0A2H0RIY9_9BACT</name>
<sequence>MRIPGRHVVRLTYRGKADGDVVLDEEHDDFNWYSIDEMKAIPPDSLDIYFKELLVKGEIFI</sequence>